<evidence type="ECO:0000256" key="3">
    <source>
        <dbReference type="ARBA" id="ARBA00022763"/>
    </source>
</evidence>
<comment type="similarity">
    <text evidence="1 8">Belongs to the SOS response-associated peptidase family.</text>
</comment>
<keyword evidence="14" id="KW-1185">Reference proteome</keyword>
<evidence type="ECO:0000313" key="13">
    <source>
        <dbReference type="Proteomes" id="UP000216802"/>
    </source>
</evidence>
<reference evidence="9 12" key="1">
    <citation type="journal article" date="2017" name="Biosci Microbiota Food Health">
        <title>Genomic characterization reconfirms the taxonomic status of Lactobacillus parakefiri.</title>
        <authorList>
            <person name="Tanizawa Y."/>
            <person name="Kobayashi H."/>
            <person name="Kaminuma E."/>
            <person name="Sakamoto M."/>
            <person name="Ohkuma M."/>
            <person name="Nakamura Y."/>
            <person name="Arita M."/>
            <person name="Tohno M."/>
        </authorList>
    </citation>
    <scope>NUCLEOTIDE SEQUENCE [LARGE SCALE GENOMIC DNA]</scope>
    <source>
        <strain evidence="9 12">JCM 8573</strain>
    </source>
</reference>
<dbReference type="Gene3D" id="3.90.1680.10">
    <property type="entry name" value="SOS response associated peptidase-like"/>
    <property type="match status" value="1"/>
</dbReference>
<evidence type="ECO:0000256" key="4">
    <source>
        <dbReference type="ARBA" id="ARBA00022801"/>
    </source>
</evidence>
<reference evidence="10 13" key="2">
    <citation type="submission" date="2017-04" db="EMBL/GenBank/DDBJ databases">
        <title>Kefir bacterial isolates.</title>
        <authorList>
            <person name="Kim Y."/>
            <person name="Blasche S."/>
            <person name="Patil K.R."/>
        </authorList>
    </citation>
    <scope>NUCLEOTIDE SEQUENCE [LARGE SCALE GENOMIC DNA]</scope>
    <source>
        <strain evidence="10 13">OG2</strain>
    </source>
</reference>
<accession>A0A269XXP7</accession>
<keyword evidence="7" id="KW-0456">Lyase</keyword>
<dbReference type="PANTHER" id="PTHR13604:SF0">
    <property type="entry name" value="ABASIC SITE PROCESSING PROTEIN HMCES"/>
    <property type="match status" value="1"/>
</dbReference>
<dbReference type="GO" id="GO:0003697">
    <property type="term" value="F:single-stranded DNA binding"/>
    <property type="evidence" value="ECO:0007669"/>
    <property type="project" value="InterPro"/>
</dbReference>
<dbReference type="GO" id="GO:0016829">
    <property type="term" value="F:lyase activity"/>
    <property type="evidence" value="ECO:0007669"/>
    <property type="project" value="UniProtKB-KW"/>
</dbReference>
<name>A0A269XXP7_9LACO</name>
<dbReference type="EC" id="3.4.-.-" evidence="8"/>
<dbReference type="EMBL" id="PUFL01000091">
    <property type="protein sequence ID" value="TDG88051.1"/>
    <property type="molecule type" value="Genomic_DNA"/>
</dbReference>
<organism evidence="10 13">
    <name type="scientific">Lentilactobacillus parakefiri</name>
    <dbReference type="NCBI Taxonomy" id="152332"/>
    <lineage>
        <taxon>Bacteria</taxon>
        <taxon>Bacillati</taxon>
        <taxon>Bacillota</taxon>
        <taxon>Bacilli</taxon>
        <taxon>Lactobacillales</taxon>
        <taxon>Lactobacillaceae</taxon>
        <taxon>Lentilactobacillus</taxon>
    </lineage>
</organism>
<comment type="caution">
    <text evidence="10">The sequence shown here is derived from an EMBL/GenBank/DDBJ whole genome shotgun (WGS) entry which is preliminary data.</text>
</comment>
<keyword evidence="6" id="KW-0238">DNA-binding</keyword>
<dbReference type="GO" id="GO:0008233">
    <property type="term" value="F:peptidase activity"/>
    <property type="evidence" value="ECO:0007669"/>
    <property type="project" value="UniProtKB-KW"/>
</dbReference>
<evidence type="ECO:0000256" key="5">
    <source>
        <dbReference type="ARBA" id="ARBA00023124"/>
    </source>
</evidence>
<keyword evidence="3" id="KW-0227">DNA damage</keyword>
<dbReference type="GO" id="GO:0006508">
    <property type="term" value="P:proteolysis"/>
    <property type="evidence" value="ECO:0007669"/>
    <property type="project" value="UniProtKB-KW"/>
</dbReference>
<dbReference type="InterPro" id="IPR036590">
    <property type="entry name" value="SRAP-like"/>
</dbReference>
<proteinExistence type="inferred from homology"/>
<evidence type="ECO:0000256" key="8">
    <source>
        <dbReference type="RuleBase" id="RU364100"/>
    </source>
</evidence>
<evidence type="ECO:0000313" key="9">
    <source>
        <dbReference type="EMBL" id="GAW73350.1"/>
    </source>
</evidence>
<reference evidence="11 14" key="3">
    <citation type="journal article" date="2019" name="Appl. Microbiol. Biotechnol.">
        <title>Uncovering carbohydrate metabolism through a genotype-phenotype association study of 56 lactic acid bacteria genomes.</title>
        <authorList>
            <person name="Buron-Moles G."/>
            <person name="Chailyan A."/>
            <person name="Dolejs I."/>
            <person name="Forster J."/>
            <person name="Miks M.H."/>
        </authorList>
    </citation>
    <scope>NUCLEOTIDE SEQUENCE [LARGE SCALE GENOMIC DNA]</scope>
    <source>
        <strain evidence="11 14">DSM 10551</strain>
    </source>
</reference>
<evidence type="ECO:0000313" key="10">
    <source>
        <dbReference type="EMBL" id="PAK77216.1"/>
    </source>
</evidence>
<protein>
    <recommendedName>
        <fullName evidence="8">Abasic site processing protein</fullName>
        <ecNumber evidence="8">3.4.-.-</ecNumber>
    </recommendedName>
</protein>
<evidence type="ECO:0000256" key="1">
    <source>
        <dbReference type="ARBA" id="ARBA00008136"/>
    </source>
</evidence>
<dbReference type="Pfam" id="PF02586">
    <property type="entry name" value="SRAP"/>
    <property type="match status" value="1"/>
</dbReference>
<dbReference type="PANTHER" id="PTHR13604">
    <property type="entry name" value="DC12-RELATED"/>
    <property type="match status" value="1"/>
</dbReference>
<dbReference type="AlphaFoldDB" id="A0A269XXP7"/>
<evidence type="ECO:0000313" key="14">
    <source>
        <dbReference type="Proteomes" id="UP000294668"/>
    </source>
</evidence>
<evidence type="ECO:0000256" key="7">
    <source>
        <dbReference type="ARBA" id="ARBA00023239"/>
    </source>
</evidence>
<evidence type="ECO:0000256" key="6">
    <source>
        <dbReference type="ARBA" id="ARBA00023125"/>
    </source>
</evidence>
<dbReference type="GO" id="GO:0106300">
    <property type="term" value="P:protein-DNA covalent cross-linking repair"/>
    <property type="evidence" value="ECO:0007669"/>
    <property type="project" value="InterPro"/>
</dbReference>
<evidence type="ECO:0000313" key="12">
    <source>
        <dbReference type="Proteomes" id="UP000214739"/>
    </source>
</evidence>
<dbReference type="OrthoDB" id="9782620at2"/>
<keyword evidence="5" id="KW-0190">Covalent protein-DNA linkage</keyword>
<reference evidence="11" key="4">
    <citation type="submission" date="2019-02" db="EMBL/GenBank/DDBJ databases">
        <authorList>
            <person name="Buron G."/>
            <person name="Chaylann A."/>
            <person name="Dolejs I."/>
            <person name="Forster J."/>
            <person name="Miks M.H."/>
        </authorList>
    </citation>
    <scope>NUCLEOTIDE SEQUENCE</scope>
    <source>
        <strain evidence="11">DSM 10551</strain>
    </source>
</reference>
<dbReference type="Proteomes" id="UP000214739">
    <property type="component" value="Unassembled WGS sequence"/>
</dbReference>
<dbReference type="RefSeq" id="WP_057961880.1">
    <property type="nucleotide sequence ID" value="NZ_BAAAXO010000030.1"/>
</dbReference>
<evidence type="ECO:0000313" key="11">
    <source>
        <dbReference type="EMBL" id="TDG88051.1"/>
    </source>
</evidence>
<sequence length="190" mass="22030">MCGRYMFEPKRNSEIARIYELATQAGYEPTTGEIFPSDQTALVIAKQQQVQVVAMKWGFPGFHTGQLIINARSESVTEKKMFAKSFQSRRCVYPTSGFFEWTPDKQKYWFNYKDQPDPLYIGGFYNIFDGTPQSILMTTVPNDSVSVIHNRMPLILKKSEIRAWLMDDRFANDFLTRPMPMLTREKVAVE</sequence>
<gene>
    <name evidence="10" type="ORF">B8W98_11295</name>
    <name evidence="11" type="ORF">C5L28_002464</name>
    <name evidence="9" type="ORF">LPKJCM_02494</name>
</gene>
<dbReference type="Proteomes" id="UP000216802">
    <property type="component" value="Unassembled WGS sequence"/>
</dbReference>
<keyword evidence="4 8" id="KW-0378">Hydrolase</keyword>
<dbReference type="InterPro" id="IPR003738">
    <property type="entry name" value="SRAP"/>
</dbReference>
<keyword evidence="2 8" id="KW-0645">Protease</keyword>
<dbReference type="SUPFAM" id="SSF143081">
    <property type="entry name" value="BB1717-like"/>
    <property type="match status" value="1"/>
</dbReference>
<evidence type="ECO:0000256" key="2">
    <source>
        <dbReference type="ARBA" id="ARBA00022670"/>
    </source>
</evidence>
<dbReference type="Proteomes" id="UP000294668">
    <property type="component" value="Unassembled WGS sequence"/>
</dbReference>
<dbReference type="EMBL" id="BDGB01000161">
    <property type="protein sequence ID" value="GAW73350.1"/>
    <property type="molecule type" value="Genomic_DNA"/>
</dbReference>
<dbReference type="EMBL" id="NCXI01000137">
    <property type="protein sequence ID" value="PAK77216.1"/>
    <property type="molecule type" value="Genomic_DNA"/>
</dbReference>